<dbReference type="RefSeq" id="WP_051630257.1">
    <property type="nucleotide sequence ID" value="NZ_BMLF01000001.1"/>
</dbReference>
<feature type="domain" description="AMP-dependent synthetase/ligase" evidence="9">
    <location>
        <begin position="33"/>
        <end position="409"/>
    </location>
</feature>
<name>A0A917SKG2_9RHOB</name>
<dbReference type="InterPro" id="IPR050237">
    <property type="entry name" value="ATP-dep_AMP-bd_enzyme"/>
</dbReference>
<evidence type="ECO:0000256" key="4">
    <source>
        <dbReference type="ARBA" id="ARBA00023136"/>
    </source>
</evidence>
<dbReference type="InterPro" id="IPR000873">
    <property type="entry name" value="AMP-dep_synth/lig_dom"/>
</dbReference>
<reference evidence="11" key="1">
    <citation type="journal article" date="2014" name="Int. J. Syst. Evol. Microbiol.">
        <title>Complete genome sequence of Corynebacterium casei LMG S-19264T (=DSM 44701T), isolated from a smear-ripened cheese.</title>
        <authorList>
            <consortium name="US DOE Joint Genome Institute (JGI-PGF)"/>
            <person name="Walter F."/>
            <person name="Albersmeier A."/>
            <person name="Kalinowski J."/>
            <person name="Ruckert C."/>
        </authorList>
    </citation>
    <scope>NUCLEOTIDE SEQUENCE</scope>
    <source>
        <strain evidence="11">CGMCC 1.6293</strain>
    </source>
</reference>
<feature type="compositionally biased region" description="Basic and acidic residues" evidence="8">
    <location>
        <begin position="540"/>
        <end position="554"/>
    </location>
</feature>
<comment type="subcellular location">
    <subcellularLocation>
        <location evidence="1">Membrane</location>
        <topology evidence="1">Peripheral membrane protein</topology>
    </subcellularLocation>
</comment>
<comment type="caution">
    <text evidence="11">The sequence shown here is derived from an EMBL/GenBank/DDBJ whole genome shotgun (WGS) entry which is preliminary data.</text>
</comment>
<dbReference type="PROSITE" id="PS00455">
    <property type="entry name" value="AMP_BINDING"/>
    <property type="match status" value="1"/>
</dbReference>
<keyword evidence="12" id="KW-1185">Reference proteome</keyword>
<proteinExistence type="predicted"/>
<dbReference type="AlphaFoldDB" id="A0A917SKG2"/>
<evidence type="ECO:0000313" key="11">
    <source>
        <dbReference type="EMBL" id="GGL86975.1"/>
    </source>
</evidence>
<dbReference type="Pfam" id="PF13193">
    <property type="entry name" value="AMP-binding_C"/>
    <property type="match status" value="1"/>
</dbReference>
<feature type="domain" description="AMP-binding enzyme C-terminal" evidence="10">
    <location>
        <begin position="460"/>
        <end position="535"/>
    </location>
</feature>
<dbReference type="SUPFAM" id="SSF56801">
    <property type="entry name" value="Acetyl-CoA synthetase-like"/>
    <property type="match status" value="1"/>
</dbReference>
<dbReference type="Gene3D" id="3.30.300.30">
    <property type="match status" value="1"/>
</dbReference>
<dbReference type="GO" id="GO:0016020">
    <property type="term" value="C:membrane"/>
    <property type="evidence" value="ECO:0007669"/>
    <property type="project" value="UniProtKB-SubCell"/>
</dbReference>
<dbReference type="Gene3D" id="3.40.50.12780">
    <property type="entry name" value="N-terminal domain of ligase-like"/>
    <property type="match status" value="1"/>
</dbReference>
<evidence type="ECO:0000313" key="12">
    <source>
        <dbReference type="Proteomes" id="UP000649829"/>
    </source>
</evidence>
<dbReference type="PANTHER" id="PTHR43767:SF8">
    <property type="entry name" value="LONG-CHAIN-FATTY-ACID--COA LIGASE"/>
    <property type="match status" value="1"/>
</dbReference>
<dbReference type="Pfam" id="PF00501">
    <property type="entry name" value="AMP-binding"/>
    <property type="match status" value="1"/>
</dbReference>
<dbReference type="PANTHER" id="PTHR43767">
    <property type="entry name" value="LONG-CHAIN-FATTY-ACID--COA LIGASE"/>
    <property type="match status" value="1"/>
</dbReference>
<dbReference type="GO" id="GO:0004467">
    <property type="term" value="F:long-chain fatty acid-CoA ligase activity"/>
    <property type="evidence" value="ECO:0007669"/>
    <property type="project" value="UniProtKB-EC"/>
</dbReference>
<dbReference type="InterPro" id="IPR020845">
    <property type="entry name" value="AMP-binding_CS"/>
</dbReference>
<evidence type="ECO:0000259" key="9">
    <source>
        <dbReference type="Pfam" id="PF00501"/>
    </source>
</evidence>
<evidence type="ECO:0000259" key="10">
    <source>
        <dbReference type="Pfam" id="PF13193"/>
    </source>
</evidence>
<gene>
    <name evidence="11" type="ORF">GCM10011534_06080</name>
</gene>
<evidence type="ECO:0000256" key="2">
    <source>
        <dbReference type="ARBA" id="ARBA00005005"/>
    </source>
</evidence>
<evidence type="ECO:0000256" key="7">
    <source>
        <dbReference type="ARBA" id="ARBA00042773"/>
    </source>
</evidence>
<feature type="region of interest" description="Disordered" evidence="8">
    <location>
        <begin position="535"/>
        <end position="554"/>
    </location>
</feature>
<protein>
    <recommendedName>
        <fullName evidence="6">Long-chain-fatty-acid--CoA ligase</fullName>
        <ecNumber evidence="5">6.2.1.3</ecNumber>
    </recommendedName>
    <alternativeName>
        <fullName evidence="7">Long-chain acyl-CoA synthetase</fullName>
    </alternativeName>
</protein>
<evidence type="ECO:0000256" key="1">
    <source>
        <dbReference type="ARBA" id="ARBA00004170"/>
    </source>
</evidence>
<accession>A0A917SKG2</accession>
<keyword evidence="3 11" id="KW-0436">Ligase</keyword>
<evidence type="ECO:0000256" key="6">
    <source>
        <dbReference type="ARBA" id="ARBA00039545"/>
    </source>
</evidence>
<evidence type="ECO:0000256" key="8">
    <source>
        <dbReference type="SAM" id="MobiDB-lite"/>
    </source>
</evidence>
<comment type="pathway">
    <text evidence="2">Lipid metabolism; fatty acid beta-oxidation.</text>
</comment>
<dbReference type="InterPro" id="IPR025110">
    <property type="entry name" value="AMP-bd_C"/>
</dbReference>
<dbReference type="InterPro" id="IPR045851">
    <property type="entry name" value="AMP-bd_C_sf"/>
</dbReference>
<keyword evidence="4" id="KW-0472">Membrane</keyword>
<sequence length="554" mass="60822">MTRETPVWAKWYTEGKDPFYVPEDICVNTMLKRTFEAHADLVQFEYYGQELTYAQVRDKAAQVAAGLKAAGIRRGDRVALHLPNSPWHPIFFFGVLTAGAAVTHLSPLDAEQEIAHKVRDVDAKMVISLTTPEFAGRFARLVRQADFPPVYLCPDPVSAQGRPCPVPDGMHAVEELIAGHEGAPYDPPVMRTDEVALLQFTGGTTGVPKAAILTHGNISASVQTYNYGSEGEPTGEPGMPGMLFAPLFHIMGLTSGMLKRTMEGGKMHLRLRFDAASVVDDIEKHGIVSCGGVPTSWIAIMQLPNIEKRNLSSLQFIGSGGAPLPKEVYNRIRQLTGLQLRGGWGMTETASNGTSVPKGMPDEKLGTIGIPLTGVQMAIVDMEDPTIRLGPNETGEMIIKAPAVTVGYWNKPEETENAFVDGWLLTGDIGYMDEDGWFYIVDRKKDLILSGGFNVYPLTIENAIHQHPDVAEALVIGVPDDYRGESAKAFVCLNKGAREFTLEELQGFLADKLGRHEMPRFLEFRTELPRTSVGKASRKMLKDEERARREAAEA</sequence>
<organism evidence="11 12">
    <name type="scientific">Pseudooceanicola nanhaiensis</name>
    <dbReference type="NCBI Taxonomy" id="375761"/>
    <lineage>
        <taxon>Bacteria</taxon>
        <taxon>Pseudomonadati</taxon>
        <taxon>Pseudomonadota</taxon>
        <taxon>Alphaproteobacteria</taxon>
        <taxon>Rhodobacterales</taxon>
        <taxon>Paracoccaceae</taxon>
        <taxon>Pseudooceanicola</taxon>
    </lineage>
</organism>
<evidence type="ECO:0000256" key="5">
    <source>
        <dbReference type="ARBA" id="ARBA00026121"/>
    </source>
</evidence>
<dbReference type="EMBL" id="BMLF01000001">
    <property type="protein sequence ID" value="GGL86975.1"/>
    <property type="molecule type" value="Genomic_DNA"/>
</dbReference>
<dbReference type="Proteomes" id="UP000649829">
    <property type="component" value="Unassembled WGS sequence"/>
</dbReference>
<dbReference type="EC" id="6.2.1.3" evidence="5"/>
<reference evidence="11" key="2">
    <citation type="submission" date="2020-09" db="EMBL/GenBank/DDBJ databases">
        <authorList>
            <person name="Sun Q."/>
            <person name="Zhou Y."/>
        </authorList>
    </citation>
    <scope>NUCLEOTIDE SEQUENCE</scope>
    <source>
        <strain evidence="11">CGMCC 1.6293</strain>
    </source>
</reference>
<evidence type="ECO:0000256" key="3">
    <source>
        <dbReference type="ARBA" id="ARBA00022598"/>
    </source>
</evidence>
<dbReference type="InterPro" id="IPR042099">
    <property type="entry name" value="ANL_N_sf"/>
</dbReference>